<keyword evidence="3" id="KW-0282">Flagellum</keyword>
<dbReference type="AlphaFoldDB" id="A0A345ZQJ3"/>
<keyword evidence="3" id="KW-0969">Cilium</keyword>
<keyword evidence="4" id="KW-1185">Reference proteome</keyword>
<reference evidence="3 4" key="1">
    <citation type="submission" date="2018-07" db="EMBL/GenBank/DDBJ databases">
        <authorList>
            <person name="Quirk P.G."/>
            <person name="Krulwich T.A."/>
        </authorList>
    </citation>
    <scope>NUCLEOTIDE SEQUENCE [LARGE SCALE GENOMIC DNA]</scope>
    <source>
        <strain evidence="3 4">CC-BB4</strain>
    </source>
</reference>
<evidence type="ECO:0000313" key="3">
    <source>
        <dbReference type="EMBL" id="AXK79190.1"/>
    </source>
</evidence>
<protein>
    <submittedName>
        <fullName evidence="3">Flagellar protein FlbB</fullName>
    </submittedName>
</protein>
<feature type="region of interest" description="Disordered" evidence="2">
    <location>
        <begin position="91"/>
        <end position="125"/>
    </location>
</feature>
<dbReference type="EMBL" id="CP031417">
    <property type="protein sequence ID" value="AXK79190.1"/>
    <property type="molecule type" value="Genomic_DNA"/>
</dbReference>
<keyword evidence="3" id="KW-0966">Cell projection</keyword>
<feature type="compositionally biased region" description="Basic and acidic residues" evidence="2">
    <location>
        <begin position="282"/>
        <end position="293"/>
    </location>
</feature>
<proteinExistence type="predicted"/>
<organism evidence="3 4">
    <name type="scientific">Pseudolabrys taiwanensis</name>
    <dbReference type="NCBI Taxonomy" id="331696"/>
    <lineage>
        <taxon>Bacteria</taxon>
        <taxon>Pseudomonadati</taxon>
        <taxon>Pseudomonadota</taxon>
        <taxon>Alphaproteobacteria</taxon>
        <taxon>Hyphomicrobiales</taxon>
        <taxon>Xanthobacteraceae</taxon>
        <taxon>Pseudolabrys</taxon>
    </lineage>
</organism>
<evidence type="ECO:0000256" key="2">
    <source>
        <dbReference type="SAM" id="MobiDB-lite"/>
    </source>
</evidence>
<sequence>MTRFLRDIRLFPVVIVATVSLLALKVSGLVFEGGYTLAERLQSRDKASLQVTTRESVPDQPKIVIADQRVKPDQGPPKSWAQEMFNYNGGADRVSADRDVTGSVGASEPKTSGPPLKTSTKPPDAPKLEVAGASIPMEQGKINSPGERAVLERLQDRRHELDSRNRELEMRETLLKAAEKRLDAKVNELKDIETRVNSVNESREKAEVQRLKGVVSMYENMKPKEAARIFDRLDIKILVEVSTAMNPRTMSAILAQMNPEAAERLTVELAGRGAQTAPVADELPKIEGRPNGG</sequence>
<name>A0A345ZQJ3_9HYPH</name>
<dbReference type="SUPFAM" id="SSF158791">
    <property type="entry name" value="MgtE N-terminal domain-like"/>
    <property type="match status" value="1"/>
</dbReference>
<gene>
    <name evidence="3" type="ORF">DW352_00845</name>
</gene>
<keyword evidence="1" id="KW-0175">Coiled coil</keyword>
<evidence type="ECO:0000313" key="4">
    <source>
        <dbReference type="Proteomes" id="UP000254889"/>
    </source>
</evidence>
<accession>A0A345ZQJ3</accession>
<dbReference type="Proteomes" id="UP000254889">
    <property type="component" value="Chromosome"/>
</dbReference>
<feature type="coiled-coil region" evidence="1">
    <location>
        <begin position="151"/>
        <end position="209"/>
    </location>
</feature>
<dbReference type="RefSeq" id="WP_115687636.1">
    <property type="nucleotide sequence ID" value="NZ_CP031417.1"/>
</dbReference>
<dbReference type="KEGG" id="ptaw:DW352_00845"/>
<dbReference type="OrthoDB" id="9791432at2"/>
<feature type="region of interest" description="Disordered" evidence="2">
    <location>
        <begin position="273"/>
        <end position="293"/>
    </location>
</feature>
<evidence type="ECO:0000256" key="1">
    <source>
        <dbReference type="SAM" id="Coils"/>
    </source>
</evidence>